<sequence length="208" mass="23203">MQRIAISSTFSLLSLLSLSGALALPAEPGWQGKPLERRQFQGTMEQYQQQYCTPAYQQHYQQHYQDNCQGNPAAVSKRDYTPEQYQQLFCTPAYQQHYPQHYQKNCQGGPAAANPRPAADPKPAADKPAADKPAADPQPADPQSAPLERRQFQGTMKEYQQQYCTPAYQQHYPQHYQQNCQGGPAAANPRPAADPEPTEPQSARAPTA</sequence>
<comment type="caution">
    <text evidence="3">The sequence shown here is derived from an EMBL/GenBank/DDBJ whole genome shotgun (WGS) entry which is preliminary data.</text>
</comment>
<evidence type="ECO:0000256" key="2">
    <source>
        <dbReference type="SAM" id="SignalP"/>
    </source>
</evidence>
<dbReference type="Proteomes" id="UP001365542">
    <property type="component" value="Unassembled WGS sequence"/>
</dbReference>
<evidence type="ECO:0000313" key="3">
    <source>
        <dbReference type="EMBL" id="KAK6537902.1"/>
    </source>
</evidence>
<evidence type="ECO:0000256" key="1">
    <source>
        <dbReference type="SAM" id="MobiDB-lite"/>
    </source>
</evidence>
<evidence type="ECO:0000313" key="4">
    <source>
        <dbReference type="Proteomes" id="UP001365542"/>
    </source>
</evidence>
<reference evidence="3 4" key="1">
    <citation type="submission" date="2019-10" db="EMBL/GenBank/DDBJ databases">
        <authorList>
            <person name="Palmer J.M."/>
        </authorList>
    </citation>
    <scope>NUCLEOTIDE SEQUENCE [LARGE SCALE GENOMIC DNA]</scope>
    <source>
        <strain evidence="3 4">TWF694</strain>
    </source>
</reference>
<feature type="compositionally biased region" description="Low complexity" evidence="1">
    <location>
        <begin position="175"/>
        <end position="191"/>
    </location>
</feature>
<feature type="compositionally biased region" description="Basic and acidic residues" evidence="1">
    <location>
        <begin position="123"/>
        <end position="134"/>
    </location>
</feature>
<feature type="chain" id="PRO_5043508252" evidence="2">
    <location>
        <begin position="24"/>
        <end position="208"/>
    </location>
</feature>
<dbReference type="AlphaFoldDB" id="A0AAV9X732"/>
<gene>
    <name evidence="3" type="ORF">TWF694_010801</name>
</gene>
<feature type="region of interest" description="Disordered" evidence="1">
    <location>
        <begin position="102"/>
        <end position="154"/>
    </location>
</feature>
<feature type="compositionally biased region" description="Low complexity" evidence="1">
    <location>
        <begin position="135"/>
        <end position="146"/>
    </location>
</feature>
<keyword evidence="4" id="KW-1185">Reference proteome</keyword>
<accession>A0AAV9X732</accession>
<keyword evidence="2" id="KW-0732">Signal</keyword>
<feature type="region of interest" description="Disordered" evidence="1">
    <location>
        <begin position="175"/>
        <end position="208"/>
    </location>
</feature>
<protein>
    <submittedName>
        <fullName evidence="3">Uncharacterized protein</fullName>
    </submittedName>
</protein>
<name>A0AAV9X732_9PEZI</name>
<feature type="signal peptide" evidence="2">
    <location>
        <begin position="1"/>
        <end position="23"/>
    </location>
</feature>
<organism evidence="3 4">
    <name type="scientific">Orbilia ellipsospora</name>
    <dbReference type="NCBI Taxonomy" id="2528407"/>
    <lineage>
        <taxon>Eukaryota</taxon>
        <taxon>Fungi</taxon>
        <taxon>Dikarya</taxon>
        <taxon>Ascomycota</taxon>
        <taxon>Pezizomycotina</taxon>
        <taxon>Orbiliomycetes</taxon>
        <taxon>Orbiliales</taxon>
        <taxon>Orbiliaceae</taxon>
        <taxon>Orbilia</taxon>
    </lineage>
</organism>
<dbReference type="EMBL" id="JAVHJO010000008">
    <property type="protein sequence ID" value="KAK6537902.1"/>
    <property type="molecule type" value="Genomic_DNA"/>
</dbReference>
<proteinExistence type="predicted"/>